<reference evidence="2" key="1">
    <citation type="submission" date="2021-01" db="EMBL/GenBank/DDBJ databases">
        <authorList>
            <person name="Kaushik A."/>
        </authorList>
    </citation>
    <scope>NUCLEOTIDE SEQUENCE</scope>
    <source>
        <strain evidence="2">AG1-1B</strain>
    </source>
</reference>
<sequence length="286" mass="32341">MTNASFQHPYELSSDRSISNSIPPLKLEDADTRDISARKRKDRPVPPTNHPTRRSKRQCTELEVIDIDDDKGSDNGYNNDCYDSNDYDDDYDHNSDEDDDGVNWNSRLVNMGYQDLCTSAFSVEHTPTIAAETSDAYSWTTDIKSDTGSQISLNQYSRISPILTLPKGLNAWSGPEGGAIKFRSKPPGFNEKAFSRWSYSATGPKNSAVDEHTSGNIHFSPSNGFDTSKPFSYWVCVNTQRGMQWVNFKCGQQHPLYEDFVLKPVNTTSNAPPKWVKKYLLRRDRS</sequence>
<feature type="compositionally biased region" description="Basic and acidic residues" evidence="1">
    <location>
        <begin position="26"/>
        <end position="37"/>
    </location>
</feature>
<protein>
    <submittedName>
        <fullName evidence="2">Uncharacterized protein</fullName>
    </submittedName>
</protein>
<feature type="region of interest" description="Disordered" evidence="1">
    <location>
        <begin position="1"/>
        <end position="99"/>
    </location>
</feature>
<evidence type="ECO:0000313" key="3">
    <source>
        <dbReference type="Proteomes" id="UP000663826"/>
    </source>
</evidence>
<organism evidence="2 3">
    <name type="scientific">Rhizoctonia solani</name>
    <dbReference type="NCBI Taxonomy" id="456999"/>
    <lineage>
        <taxon>Eukaryota</taxon>
        <taxon>Fungi</taxon>
        <taxon>Dikarya</taxon>
        <taxon>Basidiomycota</taxon>
        <taxon>Agaricomycotina</taxon>
        <taxon>Agaricomycetes</taxon>
        <taxon>Cantharellales</taxon>
        <taxon>Ceratobasidiaceae</taxon>
        <taxon>Rhizoctonia</taxon>
    </lineage>
</organism>
<evidence type="ECO:0000256" key="1">
    <source>
        <dbReference type="SAM" id="MobiDB-lite"/>
    </source>
</evidence>
<comment type="caution">
    <text evidence="2">The sequence shown here is derived from an EMBL/GenBank/DDBJ whole genome shotgun (WGS) entry which is preliminary data.</text>
</comment>
<name>A0A8H3GGS1_9AGAM</name>
<feature type="compositionally biased region" description="Acidic residues" evidence="1">
    <location>
        <begin position="83"/>
        <end position="99"/>
    </location>
</feature>
<gene>
    <name evidence="2" type="ORF">RDB_LOCUS80467</name>
</gene>
<evidence type="ECO:0000313" key="2">
    <source>
        <dbReference type="EMBL" id="CAE6452462.1"/>
    </source>
</evidence>
<dbReference type="EMBL" id="CAJMWQ010001486">
    <property type="protein sequence ID" value="CAE6452462.1"/>
    <property type="molecule type" value="Genomic_DNA"/>
</dbReference>
<accession>A0A8H3GGS1</accession>
<dbReference type="AlphaFoldDB" id="A0A8H3GGS1"/>
<dbReference type="Proteomes" id="UP000663826">
    <property type="component" value="Unassembled WGS sequence"/>
</dbReference>
<proteinExistence type="predicted"/>